<proteinExistence type="predicted"/>
<dbReference type="InterPro" id="IPR036291">
    <property type="entry name" value="NAD(P)-bd_dom_sf"/>
</dbReference>
<name>A0AAV9Q502_9PEZI</name>
<protein>
    <submittedName>
        <fullName evidence="2">Uncharacterized protein</fullName>
    </submittedName>
</protein>
<keyword evidence="1" id="KW-0560">Oxidoreductase</keyword>
<organism evidence="2 3">
    <name type="scientific">Vermiconidia calcicola</name>
    <dbReference type="NCBI Taxonomy" id="1690605"/>
    <lineage>
        <taxon>Eukaryota</taxon>
        <taxon>Fungi</taxon>
        <taxon>Dikarya</taxon>
        <taxon>Ascomycota</taxon>
        <taxon>Pezizomycotina</taxon>
        <taxon>Dothideomycetes</taxon>
        <taxon>Dothideomycetidae</taxon>
        <taxon>Mycosphaerellales</taxon>
        <taxon>Extremaceae</taxon>
        <taxon>Vermiconidia</taxon>
    </lineage>
</organism>
<dbReference type="GO" id="GO:0016491">
    <property type="term" value="F:oxidoreductase activity"/>
    <property type="evidence" value="ECO:0007669"/>
    <property type="project" value="UniProtKB-KW"/>
</dbReference>
<gene>
    <name evidence="2" type="ORF">LTR25_006272</name>
</gene>
<dbReference type="EMBL" id="JAXLQG010000010">
    <property type="protein sequence ID" value="KAK5535264.1"/>
    <property type="molecule type" value="Genomic_DNA"/>
</dbReference>
<dbReference type="Gene3D" id="3.40.50.720">
    <property type="entry name" value="NAD(P)-binding Rossmann-like Domain"/>
    <property type="match status" value="1"/>
</dbReference>
<dbReference type="InterPro" id="IPR052228">
    <property type="entry name" value="Sec_Metab_Biosynth_Oxidored"/>
</dbReference>
<dbReference type="PANTHER" id="PTHR47534">
    <property type="entry name" value="YALI0E05731P"/>
    <property type="match status" value="1"/>
</dbReference>
<dbReference type="PANTHER" id="PTHR47534:SF3">
    <property type="entry name" value="ALCOHOL DEHYDROGENASE-LIKE C-TERMINAL DOMAIN-CONTAINING PROTEIN"/>
    <property type="match status" value="1"/>
</dbReference>
<keyword evidence="3" id="KW-1185">Reference proteome</keyword>
<reference evidence="2 3" key="1">
    <citation type="submission" date="2023-06" db="EMBL/GenBank/DDBJ databases">
        <title>Black Yeasts Isolated from many extreme environments.</title>
        <authorList>
            <person name="Coleine C."/>
            <person name="Stajich J.E."/>
            <person name="Selbmann L."/>
        </authorList>
    </citation>
    <scope>NUCLEOTIDE SEQUENCE [LARGE SCALE GENOMIC DNA]</scope>
    <source>
        <strain evidence="2 3">CCFEE 5887</strain>
    </source>
</reference>
<comment type="caution">
    <text evidence="2">The sequence shown here is derived from an EMBL/GenBank/DDBJ whole genome shotgun (WGS) entry which is preliminary data.</text>
</comment>
<dbReference type="SUPFAM" id="SSF51735">
    <property type="entry name" value="NAD(P)-binding Rossmann-fold domains"/>
    <property type="match status" value="1"/>
</dbReference>
<evidence type="ECO:0000313" key="2">
    <source>
        <dbReference type="EMBL" id="KAK5535264.1"/>
    </source>
</evidence>
<sequence length="378" mass="41602">MVRLSDVKTANADFIASLNEPLVGVFVGGTSGTCEYAIRSLISNAASVGKSNSKNIDLRIYIVGRNAKAADVTIADCRKQCPQATFTFIEAKDLALLKDVDRVCEEIIRLETAASGPQSKPRVDVLVMSQAGSIFVTRKDTTEGLDNLMSLMYYSRMRFIDRLLPLLLESRLPSSSSSGGVGSSSATAAHIISIYAPRSEGQLFTQDLSLRQPGHFTYSNARSHIAYFKTLFFEKLVAQYPGKLSFCHVFPGLVHTPGYKNPDLPTWFKIVFPVVGRPLMWVSGTSRAEAGERMLFLATPRFPAKSSEKRSGNDMVVAVGADGQKGSGVYTVWSDSETMSREEVYKKTSVRKDELREMVWKHTMGAFEDIEKGNVFTG</sequence>
<evidence type="ECO:0000313" key="3">
    <source>
        <dbReference type="Proteomes" id="UP001345827"/>
    </source>
</evidence>
<dbReference type="Proteomes" id="UP001345827">
    <property type="component" value="Unassembled WGS sequence"/>
</dbReference>
<evidence type="ECO:0000256" key="1">
    <source>
        <dbReference type="ARBA" id="ARBA00023002"/>
    </source>
</evidence>
<accession>A0AAV9Q502</accession>
<dbReference type="AlphaFoldDB" id="A0AAV9Q502"/>